<sequence>MLVFRVAFFFFPPFSSSFLFWLWSELLVLWLSRPGECSRVLHELAQCCDSFLGAKDVW</sequence>
<dbReference type="GeneID" id="66109945"/>
<gene>
    <name evidence="2" type="ORF">BT62DRAFT_939068</name>
</gene>
<proteinExistence type="predicted"/>
<accession>A0A9P7VEA6</accession>
<keyword evidence="1" id="KW-0812">Transmembrane</keyword>
<dbReference type="RefSeq" id="XP_043032833.1">
    <property type="nucleotide sequence ID" value="XM_043187648.1"/>
</dbReference>
<evidence type="ECO:0000313" key="2">
    <source>
        <dbReference type="EMBL" id="KAG7439333.1"/>
    </source>
</evidence>
<evidence type="ECO:0000313" key="3">
    <source>
        <dbReference type="Proteomes" id="UP000812287"/>
    </source>
</evidence>
<dbReference type="EMBL" id="MU250599">
    <property type="protein sequence ID" value="KAG7439333.1"/>
    <property type="molecule type" value="Genomic_DNA"/>
</dbReference>
<comment type="caution">
    <text evidence="2">The sequence shown here is derived from an EMBL/GenBank/DDBJ whole genome shotgun (WGS) entry which is preliminary data.</text>
</comment>
<keyword evidence="1" id="KW-1133">Transmembrane helix</keyword>
<dbReference type="Proteomes" id="UP000812287">
    <property type="component" value="Unassembled WGS sequence"/>
</dbReference>
<organism evidence="2 3">
    <name type="scientific">Guyanagaster necrorhizus</name>
    <dbReference type="NCBI Taxonomy" id="856835"/>
    <lineage>
        <taxon>Eukaryota</taxon>
        <taxon>Fungi</taxon>
        <taxon>Dikarya</taxon>
        <taxon>Basidiomycota</taxon>
        <taxon>Agaricomycotina</taxon>
        <taxon>Agaricomycetes</taxon>
        <taxon>Agaricomycetidae</taxon>
        <taxon>Agaricales</taxon>
        <taxon>Marasmiineae</taxon>
        <taxon>Physalacriaceae</taxon>
        <taxon>Guyanagaster</taxon>
    </lineage>
</organism>
<keyword evidence="3" id="KW-1185">Reference proteome</keyword>
<evidence type="ECO:0000256" key="1">
    <source>
        <dbReference type="SAM" id="Phobius"/>
    </source>
</evidence>
<feature type="transmembrane region" description="Helical" evidence="1">
    <location>
        <begin position="6"/>
        <end position="31"/>
    </location>
</feature>
<name>A0A9P7VEA6_9AGAR</name>
<reference evidence="2" key="1">
    <citation type="submission" date="2020-11" db="EMBL/GenBank/DDBJ databases">
        <title>Adaptations for nitrogen fixation in a non-lichenized fungal sporocarp promotes dispersal by wood-feeding termites.</title>
        <authorList>
            <consortium name="DOE Joint Genome Institute"/>
            <person name="Koch R.A."/>
            <person name="Yoon G."/>
            <person name="Arayal U."/>
            <person name="Lail K."/>
            <person name="Amirebrahimi M."/>
            <person name="Labutti K."/>
            <person name="Lipzen A."/>
            <person name="Riley R."/>
            <person name="Barry K."/>
            <person name="Henrissat B."/>
            <person name="Grigoriev I.V."/>
            <person name="Herr J.R."/>
            <person name="Aime M.C."/>
        </authorList>
    </citation>
    <scope>NUCLEOTIDE SEQUENCE</scope>
    <source>
        <strain evidence="2">MCA 3950</strain>
    </source>
</reference>
<keyword evidence="1" id="KW-0472">Membrane</keyword>
<dbReference type="AlphaFoldDB" id="A0A9P7VEA6"/>
<protein>
    <submittedName>
        <fullName evidence="2">Uncharacterized protein</fullName>
    </submittedName>
</protein>